<gene>
    <name evidence="3" type="ORF">P8627_02090</name>
</gene>
<dbReference type="EMBL" id="CP122537">
    <property type="protein sequence ID" value="WGH79074.1"/>
    <property type="molecule type" value="Genomic_DNA"/>
</dbReference>
<proteinExistence type="predicted"/>
<dbReference type="InterPro" id="IPR052936">
    <property type="entry name" value="Jasmonate_Hydroxylase-like"/>
</dbReference>
<dbReference type="GO" id="GO:0004497">
    <property type="term" value="F:monooxygenase activity"/>
    <property type="evidence" value="ECO:0007669"/>
    <property type="project" value="UniProtKB-KW"/>
</dbReference>
<keyword evidence="3" id="KW-0503">Monooxygenase</keyword>
<accession>A0ABY8LCM6</accession>
<dbReference type="PROSITE" id="PS51725">
    <property type="entry name" value="ABM"/>
    <property type="match status" value="1"/>
</dbReference>
<evidence type="ECO:0000256" key="1">
    <source>
        <dbReference type="SAM" id="MobiDB-lite"/>
    </source>
</evidence>
<dbReference type="Gene3D" id="3.30.70.100">
    <property type="match status" value="1"/>
</dbReference>
<evidence type="ECO:0000259" key="2">
    <source>
        <dbReference type="PROSITE" id="PS51725"/>
    </source>
</evidence>
<dbReference type="InterPro" id="IPR011008">
    <property type="entry name" value="Dimeric_a/b-barrel"/>
</dbReference>
<feature type="region of interest" description="Disordered" evidence="1">
    <location>
        <begin position="105"/>
        <end position="127"/>
    </location>
</feature>
<keyword evidence="3" id="KW-0560">Oxidoreductase</keyword>
<reference evidence="3 4" key="1">
    <citation type="submission" date="2023-04" db="EMBL/GenBank/DDBJ databases">
        <title>Jannaschia ovalis sp. nov., a marine bacterium isolated from sea tidal flat.</title>
        <authorList>
            <person name="Kwon D.Y."/>
            <person name="Kim J.-J."/>
        </authorList>
    </citation>
    <scope>NUCLEOTIDE SEQUENCE [LARGE SCALE GENOMIC DNA]</scope>
    <source>
        <strain evidence="3 4">GRR-S6-38</strain>
    </source>
</reference>
<protein>
    <submittedName>
        <fullName evidence="3">Antibiotic biosynthesis monooxygenase</fullName>
        <ecNumber evidence="3">1.14.-.-</ecNumber>
    </submittedName>
</protein>
<dbReference type="SUPFAM" id="SSF54909">
    <property type="entry name" value="Dimeric alpha+beta barrel"/>
    <property type="match status" value="1"/>
</dbReference>
<keyword evidence="4" id="KW-1185">Reference proteome</keyword>
<organism evidence="3 4">
    <name type="scientific">Jannaschia ovalis</name>
    <dbReference type="NCBI Taxonomy" id="3038773"/>
    <lineage>
        <taxon>Bacteria</taxon>
        <taxon>Pseudomonadati</taxon>
        <taxon>Pseudomonadota</taxon>
        <taxon>Alphaproteobacteria</taxon>
        <taxon>Rhodobacterales</taxon>
        <taxon>Roseobacteraceae</taxon>
        <taxon>Jannaschia</taxon>
    </lineage>
</organism>
<dbReference type="PANTHER" id="PTHR37811:SF2">
    <property type="entry name" value="ABM DOMAIN-CONTAINING PROTEIN"/>
    <property type="match status" value="1"/>
</dbReference>
<dbReference type="PANTHER" id="PTHR37811">
    <property type="entry name" value="BLL5343 PROTEIN"/>
    <property type="match status" value="1"/>
</dbReference>
<evidence type="ECO:0000313" key="4">
    <source>
        <dbReference type="Proteomes" id="UP001243420"/>
    </source>
</evidence>
<dbReference type="Proteomes" id="UP001243420">
    <property type="component" value="Chromosome"/>
</dbReference>
<dbReference type="EC" id="1.14.-.-" evidence="3"/>
<evidence type="ECO:0000313" key="3">
    <source>
        <dbReference type="EMBL" id="WGH79074.1"/>
    </source>
</evidence>
<name>A0ABY8LCM6_9RHOB</name>
<dbReference type="RefSeq" id="WP_279965841.1">
    <property type="nucleotide sequence ID" value="NZ_CP122537.1"/>
</dbReference>
<feature type="domain" description="ABM" evidence="2">
    <location>
        <begin position="1"/>
        <end position="88"/>
    </location>
</feature>
<sequence length="127" mass="13749">MIAVIFEVTPGAEDAYLDHAARLAPLLDAHPGFISVERFRSLADPAWLLSLSFFEDEAAVRAWRARPEHRATQAAGRAGVLADYRLRVADVARDYGMTDRAQCPLDSRAVHEGPAPPAPTGGAPTAW</sequence>
<dbReference type="InterPro" id="IPR007138">
    <property type="entry name" value="ABM_dom"/>
</dbReference>
<dbReference type="Pfam" id="PF03992">
    <property type="entry name" value="ABM"/>
    <property type="match status" value="1"/>
</dbReference>